<dbReference type="Pfam" id="PF12770">
    <property type="entry name" value="CHAT"/>
    <property type="match status" value="1"/>
</dbReference>
<evidence type="ECO:0000259" key="2">
    <source>
        <dbReference type="Pfam" id="PF12770"/>
    </source>
</evidence>
<evidence type="ECO:0000256" key="1">
    <source>
        <dbReference type="SAM" id="MobiDB-lite"/>
    </source>
</evidence>
<evidence type="ECO:0000313" key="4">
    <source>
        <dbReference type="Proteomes" id="UP000027456"/>
    </source>
</evidence>
<name>A0A074RPR2_9AGAM</name>
<dbReference type="InterPro" id="IPR024983">
    <property type="entry name" value="CHAT_dom"/>
</dbReference>
<feature type="domain" description="CHAT" evidence="2">
    <location>
        <begin position="40"/>
        <end position="169"/>
    </location>
</feature>
<evidence type="ECO:0000313" key="3">
    <source>
        <dbReference type="EMBL" id="KEP48849.1"/>
    </source>
</evidence>
<reference evidence="3 4" key="1">
    <citation type="submission" date="2013-12" db="EMBL/GenBank/DDBJ databases">
        <authorList>
            <person name="Cubeta M."/>
            <person name="Pakala S."/>
            <person name="Fedorova N."/>
            <person name="Thomas E."/>
            <person name="Dean R."/>
            <person name="Jabaji S."/>
            <person name="Neate S."/>
            <person name="Toda T."/>
            <person name="Tavantzis S."/>
            <person name="Vilgalys R."/>
            <person name="Bharathan N."/>
            <person name="Pakala S."/>
            <person name="Losada L.S."/>
            <person name="Zafar N."/>
            <person name="Nierman W."/>
        </authorList>
    </citation>
    <scope>NUCLEOTIDE SEQUENCE [LARGE SCALE GENOMIC DNA]</scope>
    <source>
        <strain evidence="3 4">123E</strain>
    </source>
</reference>
<dbReference type="STRING" id="1423351.A0A074RPR2"/>
<dbReference type="Proteomes" id="UP000027456">
    <property type="component" value="Unassembled WGS sequence"/>
</dbReference>
<sequence length="169" mass="18907">MQSKDDCQRGFATSNSRGNQKGNAECTHRPFCMPWPQDLANPLRSRLEFSRSSKIEVEELMSEPMPNARLAVLLACETAQGDQRLTEESLHLAGTMLFAGFYGAVGTLWMMEDKDGPIVCEEFYKGLLEGDKTVVQYSKAGEALHRAVRKLKESGAHVLRWASFVHIGR</sequence>
<keyword evidence="4" id="KW-1185">Reference proteome</keyword>
<proteinExistence type="predicted"/>
<feature type="compositionally biased region" description="Polar residues" evidence="1">
    <location>
        <begin position="11"/>
        <end position="22"/>
    </location>
</feature>
<accession>A0A074RPR2</accession>
<feature type="region of interest" description="Disordered" evidence="1">
    <location>
        <begin position="1"/>
        <end position="24"/>
    </location>
</feature>
<dbReference type="EMBL" id="AZST01000445">
    <property type="protein sequence ID" value="KEP48849.1"/>
    <property type="molecule type" value="Genomic_DNA"/>
</dbReference>
<dbReference type="OrthoDB" id="9991317at2759"/>
<gene>
    <name evidence="3" type="ORF">V565_114040</name>
</gene>
<dbReference type="AlphaFoldDB" id="A0A074RPR2"/>
<organism evidence="3 4">
    <name type="scientific">Rhizoctonia solani 123E</name>
    <dbReference type="NCBI Taxonomy" id="1423351"/>
    <lineage>
        <taxon>Eukaryota</taxon>
        <taxon>Fungi</taxon>
        <taxon>Dikarya</taxon>
        <taxon>Basidiomycota</taxon>
        <taxon>Agaricomycotina</taxon>
        <taxon>Agaricomycetes</taxon>
        <taxon>Cantharellales</taxon>
        <taxon>Ceratobasidiaceae</taxon>
        <taxon>Rhizoctonia</taxon>
    </lineage>
</organism>
<dbReference type="HOGENOM" id="CLU_001305_1_2_1"/>
<comment type="caution">
    <text evidence="3">The sequence shown here is derived from an EMBL/GenBank/DDBJ whole genome shotgun (WGS) entry which is preliminary data.</text>
</comment>
<protein>
    <submittedName>
        <fullName evidence="3">CHAT domain protein</fullName>
    </submittedName>
</protein>